<comment type="caution">
    <text evidence="1">The sequence shown here is derived from an EMBL/GenBank/DDBJ whole genome shotgun (WGS) entry which is preliminary data.</text>
</comment>
<organism evidence="1 2">
    <name type="scientific">Anabaena azotica FACHB-119</name>
    <dbReference type="NCBI Taxonomy" id="947527"/>
    <lineage>
        <taxon>Bacteria</taxon>
        <taxon>Bacillati</taxon>
        <taxon>Cyanobacteriota</taxon>
        <taxon>Cyanophyceae</taxon>
        <taxon>Nostocales</taxon>
        <taxon>Nostocaceae</taxon>
        <taxon>Anabaena</taxon>
        <taxon>Anabaena azotica</taxon>
    </lineage>
</organism>
<dbReference type="InterPro" id="IPR036614">
    <property type="entry name" value="RusA-like_sf"/>
</dbReference>
<dbReference type="SUPFAM" id="SSF103084">
    <property type="entry name" value="Holliday junction resolvase RusA"/>
    <property type="match status" value="1"/>
</dbReference>
<dbReference type="RefSeq" id="WP_190466868.1">
    <property type="nucleotide sequence ID" value="NZ_JACJSG010000003.1"/>
</dbReference>
<sequence>MRITYLPFEFLINRRPLSVQANPKRLQQWKNFVRSEAQNVWQGNSPIQDANLQLTLVYLCGDSPPDIDNIIKPIQDALVGLVFEDDSLISDVDGHRRFLSEPIKKKNLPFLLQQGFLNAQECVYVKVSESQPLEKYL</sequence>
<dbReference type="Gene3D" id="3.30.1330.70">
    <property type="entry name" value="Holliday junction resolvase RusA"/>
    <property type="match status" value="1"/>
</dbReference>
<accession>A0ABR8D1K9</accession>
<keyword evidence="2" id="KW-1185">Reference proteome</keyword>
<protein>
    <submittedName>
        <fullName evidence="1">RusA family crossover junction endodeoxyribonuclease</fullName>
    </submittedName>
</protein>
<evidence type="ECO:0000313" key="1">
    <source>
        <dbReference type="EMBL" id="MBD2499643.1"/>
    </source>
</evidence>
<evidence type="ECO:0000313" key="2">
    <source>
        <dbReference type="Proteomes" id="UP000661112"/>
    </source>
</evidence>
<dbReference type="EMBL" id="JACJSG010000003">
    <property type="protein sequence ID" value="MBD2499643.1"/>
    <property type="molecule type" value="Genomic_DNA"/>
</dbReference>
<name>A0ABR8D1K9_9NOST</name>
<dbReference type="Pfam" id="PF05866">
    <property type="entry name" value="RusA"/>
    <property type="match status" value="1"/>
</dbReference>
<dbReference type="Proteomes" id="UP000661112">
    <property type="component" value="Unassembled WGS sequence"/>
</dbReference>
<dbReference type="InterPro" id="IPR008822">
    <property type="entry name" value="Endonuclease_RusA-like"/>
</dbReference>
<gene>
    <name evidence="1" type="ORF">H6G83_03245</name>
</gene>
<reference evidence="1 2" key="1">
    <citation type="journal article" date="2020" name="ISME J.">
        <title>Comparative genomics reveals insights into cyanobacterial evolution and habitat adaptation.</title>
        <authorList>
            <person name="Chen M.Y."/>
            <person name="Teng W.K."/>
            <person name="Zhao L."/>
            <person name="Hu C.X."/>
            <person name="Zhou Y.K."/>
            <person name="Han B.P."/>
            <person name="Song L.R."/>
            <person name="Shu W.S."/>
        </authorList>
    </citation>
    <scope>NUCLEOTIDE SEQUENCE [LARGE SCALE GENOMIC DNA]</scope>
    <source>
        <strain evidence="1 2">FACHB-119</strain>
    </source>
</reference>
<proteinExistence type="predicted"/>